<organism evidence="1 2">
    <name type="scientific">Polarella glacialis</name>
    <name type="common">Dinoflagellate</name>
    <dbReference type="NCBI Taxonomy" id="89957"/>
    <lineage>
        <taxon>Eukaryota</taxon>
        <taxon>Sar</taxon>
        <taxon>Alveolata</taxon>
        <taxon>Dinophyceae</taxon>
        <taxon>Suessiales</taxon>
        <taxon>Suessiaceae</taxon>
        <taxon>Polarella</taxon>
    </lineage>
</organism>
<dbReference type="OrthoDB" id="410133at2759"/>
<evidence type="ECO:0000313" key="2">
    <source>
        <dbReference type="Proteomes" id="UP000654075"/>
    </source>
</evidence>
<protein>
    <submittedName>
        <fullName evidence="1">Uncharacterized protein</fullName>
    </submittedName>
</protein>
<keyword evidence="2" id="KW-1185">Reference proteome</keyword>
<dbReference type="Proteomes" id="UP000654075">
    <property type="component" value="Unassembled WGS sequence"/>
</dbReference>
<reference evidence="1" key="1">
    <citation type="submission" date="2021-02" db="EMBL/GenBank/DDBJ databases">
        <authorList>
            <person name="Dougan E. K."/>
            <person name="Rhodes N."/>
            <person name="Thang M."/>
            <person name="Chan C."/>
        </authorList>
    </citation>
    <scope>NUCLEOTIDE SEQUENCE</scope>
</reference>
<comment type="caution">
    <text evidence="1">The sequence shown here is derived from an EMBL/GenBank/DDBJ whole genome shotgun (WGS) entry which is preliminary data.</text>
</comment>
<proteinExistence type="predicted"/>
<dbReference type="EMBL" id="CAJNNV010032924">
    <property type="protein sequence ID" value="CAE8641526.1"/>
    <property type="molecule type" value="Genomic_DNA"/>
</dbReference>
<name>A0A813HVK4_POLGL</name>
<sequence length="122" mass="13814">MSGVGTRGSDRPLDLGSFRPGGATLLLQMTEDSELVRRRGRCLSHRVMEIYLQEVSAVVFFPRLPLLVRQKIILLMQALPDLVIACLQFVQDGVAAKRWYGIFTTNNNKDNNNTDNKKHNRT</sequence>
<gene>
    <name evidence="1" type="ORF">PGLA1383_LOCUS56149</name>
</gene>
<dbReference type="AlphaFoldDB" id="A0A813HVK4"/>
<evidence type="ECO:0000313" key="1">
    <source>
        <dbReference type="EMBL" id="CAE8641526.1"/>
    </source>
</evidence>
<accession>A0A813HVK4</accession>